<protein>
    <submittedName>
        <fullName evidence="6">Twin-arginine translocation protein TatC</fullName>
    </submittedName>
</protein>
<keyword evidence="3 5" id="KW-1133">Transmembrane helix</keyword>
<dbReference type="GO" id="GO:0009977">
    <property type="term" value="F:proton motive force dependent protein transmembrane transporter activity"/>
    <property type="evidence" value="ECO:0007669"/>
    <property type="project" value="TreeGrafter"/>
</dbReference>
<organism evidence="6">
    <name type="scientific">hydrothermal vent metagenome</name>
    <dbReference type="NCBI Taxonomy" id="652676"/>
    <lineage>
        <taxon>unclassified sequences</taxon>
        <taxon>metagenomes</taxon>
        <taxon>ecological metagenomes</taxon>
    </lineage>
</organism>
<evidence type="ECO:0000256" key="5">
    <source>
        <dbReference type="SAM" id="Phobius"/>
    </source>
</evidence>
<dbReference type="NCBIfam" id="TIGR00945">
    <property type="entry name" value="tatC"/>
    <property type="match status" value="1"/>
</dbReference>
<dbReference type="GO" id="GO:0033281">
    <property type="term" value="C:TAT protein transport complex"/>
    <property type="evidence" value="ECO:0007669"/>
    <property type="project" value="TreeGrafter"/>
</dbReference>
<comment type="subcellular location">
    <subcellularLocation>
        <location evidence="1">Membrane</location>
        <topology evidence="1">Multi-pass membrane protein</topology>
    </subcellularLocation>
</comment>
<dbReference type="PRINTS" id="PR01840">
    <property type="entry name" value="TATCFAMILY"/>
</dbReference>
<proteinExistence type="inferred from homology"/>
<dbReference type="PANTHER" id="PTHR30371:SF0">
    <property type="entry name" value="SEC-INDEPENDENT PROTEIN TRANSLOCASE PROTEIN TATC, CHLOROPLASTIC-RELATED"/>
    <property type="match status" value="1"/>
</dbReference>
<dbReference type="AlphaFoldDB" id="A0A3B0SG96"/>
<reference evidence="6" key="1">
    <citation type="submission" date="2018-06" db="EMBL/GenBank/DDBJ databases">
        <authorList>
            <person name="Zhirakovskaya E."/>
        </authorList>
    </citation>
    <scope>NUCLEOTIDE SEQUENCE</scope>
</reference>
<evidence type="ECO:0000256" key="1">
    <source>
        <dbReference type="ARBA" id="ARBA00004141"/>
    </source>
</evidence>
<feature type="transmembrane region" description="Helical" evidence="5">
    <location>
        <begin position="155"/>
        <end position="177"/>
    </location>
</feature>
<dbReference type="GO" id="GO:0043953">
    <property type="term" value="P:protein transport by the Tat complex"/>
    <property type="evidence" value="ECO:0007669"/>
    <property type="project" value="TreeGrafter"/>
</dbReference>
<dbReference type="HAMAP" id="MF_00902">
    <property type="entry name" value="TatC"/>
    <property type="match status" value="1"/>
</dbReference>
<feature type="transmembrane region" description="Helical" evidence="5">
    <location>
        <begin position="94"/>
        <end position="116"/>
    </location>
</feature>
<dbReference type="Pfam" id="PF00902">
    <property type="entry name" value="TatC"/>
    <property type="match status" value="1"/>
</dbReference>
<dbReference type="EMBL" id="UOEH01000293">
    <property type="protein sequence ID" value="VAV99996.1"/>
    <property type="molecule type" value="Genomic_DNA"/>
</dbReference>
<accession>A0A3B0SG96</accession>
<gene>
    <name evidence="6" type="ORF">MNBD_ALPHA05-2284</name>
</gene>
<keyword evidence="2 5" id="KW-0812">Transmembrane</keyword>
<evidence type="ECO:0000256" key="2">
    <source>
        <dbReference type="ARBA" id="ARBA00022692"/>
    </source>
</evidence>
<evidence type="ECO:0000256" key="4">
    <source>
        <dbReference type="ARBA" id="ARBA00023136"/>
    </source>
</evidence>
<evidence type="ECO:0000313" key="6">
    <source>
        <dbReference type="EMBL" id="VAV99996.1"/>
    </source>
</evidence>
<dbReference type="GO" id="GO:0065002">
    <property type="term" value="P:intracellular protein transmembrane transport"/>
    <property type="evidence" value="ECO:0007669"/>
    <property type="project" value="TreeGrafter"/>
</dbReference>
<keyword evidence="4 5" id="KW-0472">Membrane</keyword>
<feature type="transmembrane region" description="Helical" evidence="5">
    <location>
        <begin position="210"/>
        <end position="230"/>
    </location>
</feature>
<dbReference type="PANTHER" id="PTHR30371">
    <property type="entry name" value="SEC-INDEPENDENT PROTEIN TRANSLOCASE PROTEIN TATC"/>
    <property type="match status" value="1"/>
</dbReference>
<dbReference type="InterPro" id="IPR002033">
    <property type="entry name" value="TatC"/>
</dbReference>
<evidence type="ECO:0000256" key="3">
    <source>
        <dbReference type="ARBA" id="ARBA00022989"/>
    </source>
</evidence>
<feature type="transmembrane region" description="Helical" evidence="5">
    <location>
        <begin position="61"/>
        <end position="82"/>
    </location>
</feature>
<name>A0A3B0SG96_9ZZZZ</name>
<feature type="transmembrane region" description="Helical" evidence="5">
    <location>
        <begin position="189"/>
        <end position="204"/>
    </location>
</feature>
<sequence length="243" mass="26605">MRRRLIISAAAIAVGFAICFAFSIPLYEFLVIPFRVAVEAAGVEPTLYFAPLEFFFTRVRLAVLGGIALAFPVVAFQLYQFIAPGLYKRERHTALPFLAAMPVLFTAGAALVYYVLMPFVMRFAVGMEQDAGEGSGVSIELLTRVGDYLTLTTTLLMAFGFAFQLPVFLTLLARAGLIDAKFLRRNRKYAIVGIFIIAAFLTPPDPVSQLVLGGSIIALYEISVIAVLFAERKNKQGAEEAES</sequence>
<dbReference type="PROSITE" id="PS01218">
    <property type="entry name" value="TATC"/>
    <property type="match status" value="1"/>
</dbReference>
<dbReference type="InterPro" id="IPR019820">
    <property type="entry name" value="Sec-indep_translocase_CS"/>
</dbReference>